<comment type="caution">
    <text evidence="2">The sequence shown here is derived from an EMBL/GenBank/DDBJ whole genome shotgun (WGS) entry which is preliminary data.</text>
</comment>
<organism evidence="2 3">
    <name type="scientific">Dendrobium chrysotoxum</name>
    <name type="common">Orchid</name>
    <dbReference type="NCBI Taxonomy" id="161865"/>
    <lineage>
        <taxon>Eukaryota</taxon>
        <taxon>Viridiplantae</taxon>
        <taxon>Streptophyta</taxon>
        <taxon>Embryophyta</taxon>
        <taxon>Tracheophyta</taxon>
        <taxon>Spermatophyta</taxon>
        <taxon>Magnoliopsida</taxon>
        <taxon>Liliopsida</taxon>
        <taxon>Asparagales</taxon>
        <taxon>Orchidaceae</taxon>
        <taxon>Epidendroideae</taxon>
        <taxon>Malaxideae</taxon>
        <taxon>Dendrobiinae</taxon>
        <taxon>Dendrobium</taxon>
    </lineage>
</organism>
<gene>
    <name evidence="2" type="ORF">IEQ34_017460</name>
</gene>
<keyword evidence="3" id="KW-1185">Reference proteome</keyword>
<dbReference type="EMBL" id="JAGFBR010000016">
    <property type="protein sequence ID" value="KAH0453136.1"/>
    <property type="molecule type" value="Genomic_DNA"/>
</dbReference>
<evidence type="ECO:0000256" key="1">
    <source>
        <dbReference type="SAM" id="MobiDB-lite"/>
    </source>
</evidence>
<dbReference type="Gene3D" id="1.10.418.20">
    <property type="match status" value="1"/>
</dbReference>
<proteinExistence type="predicted"/>
<accession>A0AAV7G9J4</accession>
<dbReference type="InterPro" id="IPR038765">
    <property type="entry name" value="Papain-like_cys_pep_sf"/>
</dbReference>
<evidence type="ECO:0000313" key="3">
    <source>
        <dbReference type="Proteomes" id="UP000775213"/>
    </source>
</evidence>
<name>A0AAV7G9J4_DENCH</name>
<feature type="compositionally biased region" description="Polar residues" evidence="1">
    <location>
        <begin position="1"/>
        <end position="10"/>
    </location>
</feature>
<feature type="compositionally biased region" description="Polar residues" evidence="1">
    <location>
        <begin position="17"/>
        <end position="27"/>
    </location>
</feature>
<dbReference type="SUPFAM" id="SSF54001">
    <property type="entry name" value="Cysteine proteinases"/>
    <property type="match status" value="1"/>
</dbReference>
<protein>
    <submittedName>
        <fullName evidence="2">Uncharacterized protein</fullName>
    </submittedName>
</protein>
<feature type="compositionally biased region" description="Basic and acidic residues" evidence="1">
    <location>
        <begin position="28"/>
        <end position="39"/>
    </location>
</feature>
<feature type="region of interest" description="Disordered" evidence="1">
    <location>
        <begin position="1"/>
        <end position="56"/>
    </location>
</feature>
<reference evidence="2 3" key="1">
    <citation type="journal article" date="2021" name="Hortic Res">
        <title>Chromosome-scale assembly of the Dendrobium chrysotoxum genome enhances the understanding of orchid evolution.</title>
        <authorList>
            <person name="Zhang Y."/>
            <person name="Zhang G.Q."/>
            <person name="Zhang D."/>
            <person name="Liu X.D."/>
            <person name="Xu X.Y."/>
            <person name="Sun W.H."/>
            <person name="Yu X."/>
            <person name="Zhu X."/>
            <person name="Wang Z.W."/>
            <person name="Zhao X."/>
            <person name="Zhong W.Y."/>
            <person name="Chen H."/>
            <person name="Yin W.L."/>
            <person name="Huang T."/>
            <person name="Niu S.C."/>
            <person name="Liu Z.J."/>
        </authorList>
    </citation>
    <scope>NUCLEOTIDE SEQUENCE [LARGE SCALE GENOMIC DNA]</scope>
    <source>
        <strain evidence="2">Lindl</strain>
    </source>
</reference>
<evidence type="ECO:0000313" key="2">
    <source>
        <dbReference type="EMBL" id="KAH0453136.1"/>
    </source>
</evidence>
<dbReference type="Proteomes" id="UP000775213">
    <property type="component" value="Unassembled WGS sequence"/>
</dbReference>
<sequence>MEKFMSQQFPTFKPLNTGYQAESSSRTITEEKTIEKQDELNDAPLPDSLPDQSKVEVHQEADVIDSTCITGIARRKAVARPARTATAFIHIETVKSPEPRPATAEIEYAGRPMIDENMRMFIDNCLKKYTDNTAWYCLVPLGTGRFLLVDYLGTAQYCSVPLDTARFLLADYLRGDIIYSAGNIHIFRSQIDELLTNQYLDNNHIDALAILLAEKSKLCPTLYQPFIHVSSMYWINHLHEETGDYFESDIRSWPLTIVSGVPTQKNGFDFRMFVYKYMENTILAHPLKWEELSHWQDEMPKLRAELAYAILCQLQMHLQLDAMVGIELHFLNHRVLFQQELNPLHPYDVLAHDNVAIGSSN</sequence>
<dbReference type="AlphaFoldDB" id="A0AAV7G9J4"/>